<reference evidence="19 20" key="1">
    <citation type="submission" date="2019-12" db="EMBL/GenBank/DDBJ databases">
        <title>Draft genome sequencing of Halomonas icarensis D1-1.</title>
        <authorList>
            <person name="Pandiyan K."/>
            <person name="Kushwaha P."/>
            <person name="Gowdham M."/>
            <person name="Chakdar H."/>
            <person name="Singh A."/>
            <person name="Kumar M."/>
            <person name="Saxena A.K."/>
        </authorList>
    </citation>
    <scope>NUCLEOTIDE SEQUENCE [LARGE SCALE GENOMIC DNA]</scope>
    <source>
        <strain evidence="19 20">D1-1</strain>
    </source>
</reference>
<dbReference type="InterPro" id="IPR050123">
    <property type="entry name" value="Prok_molybdopt-oxidoreductase"/>
</dbReference>
<keyword evidence="20" id="KW-1185">Reference proteome</keyword>
<dbReference type="RefSeq" id="WP_161422898.1">
    <property type="nucleotide sequence ID" value="NZ_JARWMY010000012.1"/>
</dbReference>
<dbReference type="Gene3D" id="4.10.1200.10">
    <property type="entry name" value="nitrate reductase tail"/>
    <property type="match status" value="1"/>
</dbReference>
<comment type="subcellular location">
    <subcellularLocation>
        <location evidence="3">Cell membrane</location>
        <topology evidence="3">Peripheral membrane protein</topology>
    </subcellularLocation>
</comment>
<evidence type="ECO:0000256" key="5">
    <source>
        <dbReference type="ARBA" id="ARBA00012500"/>
    </source>
</evidence>
<comment type="caution">
    <text evidence="19">The sequence shown here is derived from an EMBL/GenBank/DDBJ whole genome shotgun (WGS) entry which is preliminary data.</text>
</comment>
<dbReference type="Pfam" id="PF00384">
    <property type="entry name" value="Molybdopterin"/>
    <property type="match status" value="1"/>
</dbReference>
<keyword evidence="13" id="KW-0408">Iron</keyword>
<dbReference type="GO" id="GO:0042128">
    <property type="term" value="P:nitrate assimilation"/>
    <property type="evidence" value="ECO:0007669"/>
    <property type="project" value="UniProtKB-KW"/>
</dbReference>
<comment type="cofactor">
    <cofactor evidence="2">
        <name>[4Fe-4S] cluster</name>
        <dbReference type="ChEBI" id="CHEBI:49883"/>
    </cofactor>
</comment>
<evidence type="ECO:0000256" key="14">
    <source>
        <dbReference type="ARBA" id="ARBA00023014"/>
    </source>
</evidence>
<dbReference type="CDD" id="cd02776">
    <property type="entry name" value="MopB_CT_Nitrate-R-NarG-like"/>
    <property type="match status" value="1"/>
</dbReference>
<keyword evidence="12 19" id="KW-0560">Oxidoreductase</keyword>
<evidence type="ECO:0000256" key="12">
    <source>
        <dbReference type="ARBA" id="ARBA00023002"/>
    </source>
</evidence>
<protein>
    <recommendedName>
        <fullName evidence="5">nitrate reductase (quinone)</fullName>
        <ecNumber evidence="5">1.7.5.1</ecNumber>
    </recommendedName>
</protein>
<dbReference type="InterPro" id="IPR044906">
    <property type="entry name" value="Nitr_red_alph_N_sf"/>
</dbReference>
<evidence type="ECO:0000256" key="6">
    <source>
        <dbReference type="ARBA" id="ARBA00022448"/>
    </source>
</evidence>
<dbReference type="InterPro" id="IPR006656">
    <property type="entry name" value="Mopterin_OxRdtase"/>
</dbReference>
<dbReference type="PROSITE" id="PS51669">
    <property type="entry name" value="4FE4S_MOW_BIS_MGD"/>
    <property type="match status" value="1"/>
</dbReference>
<dbReference type="GO" id="GO:0046872">
    <property type="term" value="F:metal ion binding"/>
    <property type="evidence" value="ECO:0007669"/>
    <property type="project" value="UniProtKB-KW"/>
</dbReference>
<evidence type="ECO:0000256" key="8">
    <source>
        <dbReference type="ARBA" id="ARBA00022485"/>
    </source>
</evidence>
<dbReference type="CDD" id="cd02750">
    <property type="entry name" value="MopB_Nitrate-R-NarG-like"/>
    <property type="match status" value="1"/>
</dbReference>
<keyword evidence="8" id="KW-0004">4Fe-4S</keyword>
<dbReference type="PANTHER" id="PTHR43105:SF2">
    <property type="entry name" value="RESPIRATORY NITRATE REDUCTASE 2 ALPHA CHAIN"/>
    <property type="match status" value="1"/>
</dbReference>
<proteinExistence type="inferred from homology"/>
<dbReference type="InterPro" id="IPR009010">
    <property type="entry name" value="Asp_de-COase-like_dom_sf"/>
</dbReference>
<evidence type="ECO:0000313" key="20">
    <source>
        <dbReference type="Proteomes" id="UP000448235"/>
    </source>
</evidence>
<dbReference type="InterPro" id="IPR006657">
    <property type="entry name" value="MoPterin_dinucl-bd_dom"/>
</dbReference>
<keyword evidence="10" id="KW-0479">Metal-binding</keyword>
<evidence type="ECO:0000256" key="1">
    <source>
        <dbReference type="ARBA" id="ARBA00001942"/>
    </source>
</evidence>
<keyword evidence="16" id="KW-0472">Membrane</keyword>
<dbReference type="SUPFAM" id="SSF50692">
    <property type="entry name" value="ADC-like"/>
    <property type="match status" value="1"/>
</dbReference>
<dbReference type="GO" id="GO:0160182">
    <property type="term" value="F:nitrate reductase (quinone) activity"/>
    <property type="evidence" value="ECO:0007669"/>
    <property type="project" value="UniProtKB-EC"/>
</dbReference>
<evidence type="ECO:0000256" key="11">
    <source>
        <dbReference type="ARBA" id="ARBA00022982"/>
    </source>
</evidence>
<feature type="domain" description="4Fe-4S Mo/W bis-MGD-type" evidence="18">
    <location>
        <begin position="43"/>
        <end position="107"/>
    </location>
</feature>
<keyword evidence="7" id="KW-1003">Cell membrane</keyword>
<dbReference type="GO" id="GO:0045333">
    <property type="term" value="P:cellular respiration"/>
    <property type="evidence" value="ECO:0007669"/>
    <property type="project" value="UniProtKB-ARBA"/>
</dbReference>
<dbReference type="PROSITE" id="PS00490">
    <property type="entry name" value="MOLYBDOPTERIN_PROK_2"/>
    <property type="match status" value="1"/>
</dbReference>
<dbReference type="NCBIfam" id="TIGR01580">
    <property type="entry name" value="narG"/>
    <property type="match status" value="1"/>
</dbReference>
<evidence type="ECO:0000256" key="15">
    <source>
        <dbReference type="ARBA" id="ARBA00023063"/>
    </source>
</evidence>
<organism evidence="19 20">
    <name type="scientific">Halomonas icarae</name>
    <dbReference type="NCBI Taxonomy" id="2691040"/>
    <lineage>
        <taxon>Bacteria</taxon>
        <taxon>Pseudomonadati</taxon>
        <taxon>Pseudomonadota</taxon>
        <taxon>Gammaproteobacteria</taxon>
        <taxon>Oceanospirillales</taxon>
        <taxon>Halomonadaceae</taxon>
        <taxon>Halomonas</taxon>
    </lineage>
</organism>
<dbReference type="Pfam" id="PF01568">
    <property type="entry name" value="Molydop_binding"/>
    <property type="match status" value="1"/>
</dbReference>
<evidence type="ECO:0000256" key="3">
    <source>
        <dbReference type="ARBA" id="ARBA00004202"/>
    </source>
</evidence>
<evidence type="ECO:0000256" key="2">
    <source>
        <dbReference type="ARBA" id="ARBA00001966"/>
    </source>
</evidence>
<dbReference type="InterPro" id="IPR027467">
    <property type="entry name" value="MopterinOxRdtase_cofactor_BS"/>
</dbReference>
<dbReference type="Proteomes" id="UP000448235">
    <property type="component" value="Unassembled WGS sequence"/>
</dbReference>
<comment type="similarity">
    <text evidence="4">Belongs to the prokaryotic molybdopterin-containing oxidoreductase family.</text>
</comment>
<dbReference type="Pfam" id="PF14710">
    <property type="entry name" value="Nitr_red_alph_N"/>
    <property type="match status" value="1"/>
</dbReference>
<dbReference type="GO" id="GO:0009325">
    <property type="term" value="C:nitrate reductase complex"/>
    <property type="evidence" value="ECO:0007669"/>
    <property type="project" value="InterPro"/>
</dbReference>
<evidence type="ECO:0000313" key="19">
    <source>
        <dbReference type="EMBL" id="NAW12410.1"/>
    </source>
</evidence>
<keyword evidence="9" id="KW-0500">Molybdenum</keyword>
<sequence length="1264" mass="142326">MSHFIDRLNFFRKAREPFANDHGELRDESRGWENGYRQRWQHDKIVRSTHGVNCTGSCSWKIYVKNGLVTWETQQTDYPRTRPDLPNHEPRGCPRGASYSWYMYSANRLKYPLIRKPLLKLWRQALNEKRDPVEAWASIVEDPAKAKQYKRARGMGGFVRADWNELNQLIGASNVYTTKQYGPDRIIGFSPIPAMSMVSYASGARYLSLIGGVCLSFYDWYCDLPPASPQTWGEQTDVPESADWYNSGYIIAWGSNVPQTRTPDAHFFTEVRYKGTKTVSITPDYAEVSKLTDEWLSAKQGTDAALAMAMGHVILKEFHLEKSSSYFTDYVRRYTDMPFLVELEAREDGSYAPGRQMRASDFEASLGQGNNPEWKTVAWDETRDQLVVPRGSIGFRWGENSGETGDEVGKWNLEPLDAEGTEIKPLLTLADRHDEVAKVAFPYFGGIAHEHFDHVKSGGASEELLFHSLPVKRIKKADGSEALAVTVFDLMCANYGIDRGFGEDDGATSLDEVKPYTPAWQEKITGVPAEQATRIAREFAENADKTQGRSMIIVGAGMNHWYHMDMNYRGLINMLVMCGCIGQSGGGWSHYVGQEKLRPQTGWTPLAFGLDWQRPPRHMNGTSFFYNHSSQWRYEKLEIKEILSPLAKAEDYPGSLIDFNVRAERMGWLPSAPQLGTNPLRLAAAAEAAGMSTQDYAVQQLKEGKLAFAAEDPDNPQNFPRNMFIWRSNLLGSSGKGHEYMLKYLLGTRHGIQGKDLGDFGGQKPEEVKWHDDAPEGKVDLLVTLDFRMSTTCLYSDVVLPTATWYEKDDLNTSDMHPFIHPLTAATDPAWESRSDWEIFKGIAKSFSEAAEGHLGEETDLVTLPHQHDSPAELAQVDVKDWKKGECEPIPGKTMPALIEVKRNYPETYERFTSIGPLLESIGNGGKGISWKTESEVDLLGKLNHRKTEGPHKGRPRLDSAVDAAEMILTLAPETNGQVAVKAWDALSKITGRDHTHLALPKEDEKIRFRDIVAQPRKIISSPTWSGLEDEHVSYNAGYTNVHELIPWRTVSGRQQFYQDHPWMRAFGESLLVYRPPIDTKAAVSVAEHGFAENKDNGNPEIALNWITPHQKWGIHSTYSDNLLMQTLSRGGPIVWMSEDDAKSIGVEDNDWIELYNANGAIAARAVVSQRVKNGMAMMYHAQERILNMPGSEMTGTRGGIHNSVTRVCPKPTHMIGGYAQLSYSFNYYGTVGSNRDEFVIVRKMKKIDWLDGEGNDYEQEAVK</sequence>
<dbReference type="PANTHER" id="PTHR43105">
    <property type="entry name" value="RESPIRATORY NITRATE REDUCTASE"/>
    <property type="match status" value="1"/>
</dbReference>
<evidence type="ECO:0000256" key="13">
    <source>
        <dbReference type="ARBA" id="ARBA00023004"/>
    </source>
</evidence>
<dbReference type="Gene3D" id="3.40.50.12440">
    <property type="match status" value="1"/>
</dbReference>
<evidence type="ECO:0000259" key="18">
    <source>
        <dbReference type="PROSITE" id="PS51669"/>
    </source>
</evidence>
<dbReference type="AlphaFoldDB" id="A0A7X4VYJ4"/>
<evidence type="ECO:0000256" key="4">
    <source>
        <dbReference type="ARBA" id="ARBA00010312"/>
    </source>
</evidence>
<dbReference type="GO" id="GO:0051539">
    <property type="term" value="F:4 iron, 4 sulfur cluster binding"/>
    <property type="evidence" value="ECO:0007669"/>
    <property type="project" value="UniProtKB-KW"/>
</dbReference>
<dbReference type="SUPFAM" id="SSF53706">
    <property type="entry name" value="Formate dehydrogenase/DMSO reductase, domains 1-3"/>
    <property type="match status" value="1"/>
</dbReference>
<keyword evidence="11" id="KW-0249">Electron transport</keyword>
<evidence type="ECO:0000256" key="17">
    <source>
        <dbReference type="ARBA" id="ARBA00048294"/>
    </source>
</evidence>
<evidence type="ECO:0000256" key="16">
    <source>
        <dbReference type="ARBA" id="ARBA00023136"/>
    </source>
</evidence>
<dbReference type="PROSITE" id="PS00551">
    <property type="entry name" value="MOLYBDOPTERIN_PROK_1"/>
    <property type="match status" value="1"/>
</dbReference>
<keyword evidence="6" id="KW-0813">Transport</keyword>
<dbReference type="InterPro" id="IPR028189">
    <property type="entry name" value="Nitr_red_alph_N"/>
</dbReference>
<dbReference type="EMBL" id="WUTS01000001">
    <property type="protein sequence ID" value="NAW12410.1"/>
    <property type="molecule type" value="Genomic_DNA"/>
</dbReference>
<dbReference type="InterPro" id="IPR006963">
    <property type="entry name" value="Mopterin_OxRdtase_4Fe-4S_dom"/>
</dbReference>
<name>A0A7X4VYJ4_9GAMM</name>
<accession>A0A7X4VYJ4</accession>
<keyword evidence="14" id="KW-0411">Iron-sulfur</keyword>
<gene>
    <name evidence="19" type="ORF">GRB80_06090</name>
</gene>
<evidence type="ECO:0000256" key="10">
    <source>
        <dbReference type="ARBA" id="ARBA00022723"/>
    </source>
</evidence>
<dbReference type="SMART" id="SM00926">
    <property type="entry name" value="Molybdop_Fe4S4"/>
    <property type="match status" value="1"/>
</dbReference>
<dbReference type="InterPro" id="IPR006468">
    <property type="entry name" value="NarG"/>
</dbReference>
<dbReference type="GO" id="GO:0005886">
    <property type="term" value="C:plasma membrane"/>
    <property type="evidence" value="ECO:0007669"/>
    <property type="project" value="UniProtKB-SubCell"/>
</dbReference>
<dbReference type="EC" id="1.7.5.1" evidence="5"/>
<comment type="cofactor">
    <cofactor evidence="1">
        <name>Mo-bis(molybdopterin guanine dinucleotide)</name>
        <dbReference type="ChEBI" id="CHEBI:60539"/>
    </cofactor>
</comment>
<evidence type="ECO:0000256" key="9">
    <source>
        <dbReference type="ARBA" id="ARBA00022505"/>
    </source>
</evidence>
<dbReference type="GO" id="GO:0043546">
    <property type="term" value="F:molybdopterin cofactor binding"/>
    <property type="evidence" value="ECO:0007669"/>
    <property type="project" value="InterPro"/>
</dbReference>
<dbReference type="InterPro" id="IPR006655">
    <property type="entry name" value="Mopterin_OxRdtase_prok_CS"/>
</dbReference>
<dbReference type="FunFam" id="3.40.50.12440:FF:000001">
    <property type="entry name" value="Nitrate reductase subunit alpha"/>
    <property type="match status" value="1"/>
</dbReference>
<keyword evidence="15" id="KW-0534">Nitrate assimilation</keyword>
<comment type="catalytic activity">
    <reaction evidence="17">
        <text>nitrate + a quinol = a quinone + nitrite + H2O</text>
        <dbReference type="Rhea" id="RHEA:56144"/>
        <dbReference type="ChEBI" id="CHEBI:15377"/>
        <dbReference type="ChEBI" id="CHEBI:16301"/>
        <dbReference type="ChEBI" id="CHEBI:17632"/>
        <dbReference type="ChEBI" id="CHEBI:24646"/>
        <dbReference type="ChEBI" id="CHEBI:132124"/>
        <dbReference type="EC" id="1.7.5.1"/>
    </reaction>
</comment>
<evidence type="ECO:0000256" key="7">
    <source>
        <dbReference type="ARBA" id="ARBA00022475"/>
    </source>
</evidence>
<dbReference type="InterPro" id="IPR037943">
    <property type="entry name" value="MopB_CT_Nitrate-R-NarG-like"/>
</dbReference>